<sequence>MMEKKAWLSAKATLRPKQLAAKAPLRPKHTPLFLLLVFLLFCCRGFDLFDLSIFSPRTGTCWDDFDLGNITAIAQQHAESPIQPPFKNQFWEVGQRSRNLTKWLWYGDQLHSRSGTKRKLVAAIEATAASIFPFITSSPMWPDSQTPLSDLRTIHRNGGRGIVIPVGGGEQAVRFAGHLISTLRRTLGSKLPIQVAYAGDADLAQDQRDALASLDPMRKIDFVNVIEVFDDTTLSLRKGGWAIKSFAALASRFEEVIVLDADAVFMQPPEVLYEQEAYLNTGAYLFHDRLLWQHGFRARHNWWKDQIKEPSEALNRSRVWTEDYAEECDSGVVVLDKSRLSVFVGLLHIAWQNTREVRNEVSYKLTYGDKETWWLGLELAGSPYQFEQHYGSILGWRKDQPPNVDELPNRVCSFVIAHTDARGRLLWYNGSLVKNKMVEPESYQVPNAWMVGGEWEKGGAKKDMSCMVKAKVKTLTLHEQRVLEHSIEEAKKVDWMLKDKGLMTPQDGLVIR</sequence>
<dbReference type="InterPro" id="IPR022751">
    <property type="entry name" value="Alpha_mannosyltransferase"/>
</dbReference>
<dbReference type="PANTHER" id="PTHR31392:SF1">
    <property type="entry name" value="ALPHA-1,3-MANNOSYLTRANSFERASE MNN1-RELATED"/>
    <property type="match status" value="1"/>
</dbReference>
<evidence type="ECO:0000313" key="11">
    <source>
        <dbReference type="Proteomes" id="UP000076580"/>
    </source>
</evidence>
<dbReference type="InterPro" id="IPR029044">
    <property type="entry name" value="Nucleotide-diphossugar_trans"/>
</dbReference>
<reference evidence="10 11" key="1">
    <citation type="journal article" date="2016" name="Sci. Rep.">
        <title>Insights into Adaptations to a Near-Obligate Nematode Endoparasitic Lifestyle from the Finished Genome of Drechmeria coniospora.</title>
        <authorList>
            <person name="Zhang L."/>
            <person name="Zhou Z."/>
            <person name="Guo Q."/>
            <person name="Fokkens L."/>
            <person name="Miskei M."/>
            <person name="Pocsi I."/>
            <person name="Zhang W."/>
            <person name="Chen M."/>
            <person name="Wang L."/>
            <person name="Sun Y."/>
            <person name="Donzelli B.G."/>
            <person name="Gibson D.M."/>
            <person name="Nelson D.R."/>
            <person name="Luo J.G."/>
            <person name="Rep M."/>
            <person name="Liu H."/>
            <person name="Yang S."/>
            <person name="Wang J."/>
            <person name="Krasnoff S.B."/>
            <person name="Xu Y."/>
            <person name="Molnar I."/>
            <person name="Lin M."/>
        </authorList>
    </citation>
    <scope>NUCLEOTIDE SEQUENCE [LARGE SCALE GENOMIC DNA]</scope>
    <source>
        <strain evidence="10 11">ARSEF 6962</strain>
    </source>
</reference>
<dbReference type="RefSeq" id="XP_040656475.1">
    <property type="nucleotide sequence ID" value="XM_040801442.1"/>
</dbReference>
<protein>
    <recommendedName>
        <fullName evidence="12">Glycosyltransferase family 71 protein</fullName>
    </recommendedName>
</protein>
<evidence type="ECO:0008006" key="12">
    <source>
        <dbReference type="Google" id="ProtNLM"/>
    </source>
</evidence>
<proteinExistence type="inferred from homology"/>
<dbReference type="FunCoup" id="A0A151GJ25">
    <property type="interactions" value="65"/>
</dbReference>
<accession>A0A151GJ25</accession>
<dbReference type="GO" id="GO:0000033">
    <property type="term" value="F:alpha-1,3-mannosyltransferase activity"/>
    <property type="evidence" value="ECO:0007669"/>
    <property type="project" value="TreeGrafter"/>
</dbReference>
<gene>
    <name evidence="10" type="ORF">DCS_04130</name>
</gene>
<evidence type="ECO:0000256" key="1">
    <source>
        <dbReference type="ARBA" id="ARBA00004606"/>
    </source>
</evidence>
<keyword evidence="8" id="KW-0472">Membrane</keyword>
<evidence type="ECO:0000313" key="10">
    <source>
        <dbReference type="EMBL" id="KYK57123.1"/>
    </source>
</evidence>
<keyword evidence="7" id="KW-1133">Transmembrane helix</keyword>
<evidence type="ECO:0000256" key="5">
    <source>
        <dbReference type="ARBA" id="ARBA00022692"/>
    </source>
</evidence>
<dbReference type="PANTHER" id="PTHR31392">
    <property type="entry name" value="ALPHA-1,3-MANNOSYLTRANSFERASE MNN1-RELATED"/>
    <property type="match status" value="1"/>
</dbReference>
<dbReference type="InParanoid" id="A0A151GJ25"/>
<dbReference type="EMBL" id="LAYC01000002">
    <property type="protein sequence ID" value="KYK57123.1"/>
    <property type="molecule type" value="Genomic_DNA"/>
</dbReference>
<dbReference type="GO" id="GO:0005794">
    <property type="term" value="C:Golgi apparatus"/>
    <property type="evidence" value="ECO:0007669"/>
    <property type="project" value="TreeGrafter"/>
</dbReference>
<evidence type="ECO:0000256" key="4">
    <source>
        <dbReference type="ARBA" id="ARBA00022679"/>
    </source>
</evidence>
<name>A0A151GJ25_DRECN</name>
<evidence type="ECO:0000256" key="2">
    <source>
        <dbReference type="ARBA" id="ARBA00009105"/>
    </source>
</evidence>
<keyword evidence="4" id="KW-0808">Transferase</keyword>
<evidence type="ECO:0000256" key="7">
    <source>
        <dbReference type="ARBA" id="ARBA00022989"/>
    </source>
</evidence>
<dbReference type="SUPFAM" id="SSF53448">
    <property type="entry name" value="Nucleotide-diphospho-sugar transferases"/>
    <property type="match status" value="1"/>
</dbReference>
<dbReference type="GO" id="GO:0006493">
    <property type="term" value="P:protein O-linked glycosylation"/>
    <property type="evidence" value="ECO:0007669"/>
    <property type="project" value="TreeGrafter"/>
</dbReference>
<evidence type="ECO:0000256" key="9">
    <source>
        <dbReference type="ARBA" id="ARBA00023180"/>
    </source>
</evidence>
<keyword evidence="5" id="KW-0812">Transmembrane</keyword>
<dbReference type="Proteomes" id="UP000076580">
    <property type="component" value="Chromosome 02"/>
</dbReference>
<evidence type="ECO:0000256" key="6">
    <source>
        <dbReference type="ARBA" id="ARBA00022968"/>
    </source>
</evidence>
<evidence type="ECO:0000256" key="8">
    <source>
        <dbReference type="ARBA" id="ARBA00023136"/>
    </source>
</evidence>
<dbReference type="GO" id="GO:0016020">
    <property type="term" value="C:membrane"/>
    <property type="evidence" value="ECO:0007669"/>
    <property type="project" value="UniProtKB-SubCell"/>
</dbReference>
<comment type="similarity">
    <text evidence="2">Belongs to the MNN1/MNT family.</text>
</comment>
<dbReference type="GeneID" id="63716773"/>
<evidence type="ECO:0000256" key="3">
    <source>
        <dbReference type="ARBA" id="ARBA00022676"/>
    </source>
</evidence>
<comment type="subcellular location">
    <subcellularLocation>
        <location evidence="1">Membrane</location>
        <topology evidence="1">Single-pass type II membrane protein</topology>
    </subcellularLocation>
</comment>
<keyword evidence="6" id="KW-0735">Signal-anchor</keyword>
<dbReference type="STRING" id="98403.A0A151GJ25"/>
<dbReference type="AlphaFoldDB" id="A0A151GJ25"/>
<comment type="caution">
    <text evidence="10">The sequence shown here is derived from an EMBL/GenBank/DDBJ whole genome shotgun (WGS) entry which is preliminary data.</text>
</comment>
<organism evidence="10 11">
    <name type="scientific">Drechmeria coniospora</name>
    <name type="common">Nematophagous fungus</name>
    <name type="synonym">Meria coniospora</name>
    <dbReference type="NCBI Taxonomy" id="98403"/>
    <lineage>
        <taxon>Eukaryota</taxon>
        <taxon>Fungi</taxon>
        <taxon>Dikarya</taxon>
        <taxon>Ascomycota</taxon>
        <taxon>Pezizomycotina</taxon>
        <taxon>Sordariomycetes</taxon>
        <taxon>Hypocreomycetidae</taxon>
        <taxon>Hypocreales</taxon>
        <taxon>Ophiocordycipitaceae</taxon>
        <taxon>Drechmeria</taxon>
    </lineage>
</organism>
<keyword evidence="9" id="KW-0325">Glycoprotein</keyword>
<keyword evidence="3" id="KW-0328">Glycosyltransferase</keyword>
<keyword evidence="11" id="KW-1185">Reference proteome</keyword>
<dbReference type="Pfam" id="PF11051">
    <property type="entry name" value="Mannosyl_trans3"/>
    <property type="match status" value="1"/>
</dbReference>